<feature type="region of interest" description="Disordered" evidence="1">
    <location>
        <begin position="406"/>
        <end position="458"/>
    </location>
</feature>
<keyword evidence="4" id="KW-1185">Reference proteome</keyword>
<dbReference type="InterPro" id="IPR002716">
    <property type="entry name" value="PIN_dom"/>
</dbReference>
<name>A0A8S1HI22_9PELO</name>
<feature type="domain" description="WW" evidence="2">
    <location>
        <begin position="19"/>
        <end position="53"/>
    </location>
</feature>
<dbReference type="PROSITE" id="PS50020">
    <property type="entry name" value="WW_DOMAIN_2"/>
    <property type="match status" value="1"/>
</dbReference>
<dbReference type="GO" id="GO:0005634">
    <property type="term" value="C:nucleus"/>
    <property type="evidence" value="ECO:0007669"/>
    <property type="project" value="TreeGrafter"/>
</dbReference>
<evidence type="ECO:0000259" key="2">
    <source>
        <dbReference type="PROSITE" id="PS50020"/>
    </source>
</evidence>
<dbReference type="CDD" id="cd00201">
    <property type="entry name" value="WW"/>
    <property type="match status" value="1"/>
</dbReference>
<reference evidence="3" key="1">
    <citation type="submission" date="2020-10" db="EMBL/GenBank/DDBJ databases">
        <authorList>
            <person name="Kikuchi T."/>
        </authorList>
    </citation>
    <scope>NUCLEOTIDE SEQUENCE</scope>
    <source>
        <strain evidence="3">NKZ352</strain>
    </source>
</reference>
<dbReference type="Pfam" id="PF13638">
    <property type="entry name" value="PIN_4"/>
    <property type="match status" value="1"/>
</dbReference>
<dbReference type="InterPro" id="IPR001202">
    <property type="entry name" value="WW_dom"/>
</dbReference>
<dbReference type="SUPFAM" id="SSF88723">
    <property type="entry name" value="PIN domain-like"/>
    <property type="match status" value="1"/>
</dbReference>
<comment type="caution">
    <text evidence="3">The sequence shown here is derived from an EMBL/GenBank/DDBJ whole genome shotgun (WGS) entry which is preliminary data.</text>
</comment>
<dbReference type="SUPFAM" id="SSF51045">
    <property type="entry name" value="WW domain"/>
    <property type="match status" value="1"/>
</dbReference>
<evidence type="ECO:0000313" key="4">
    <source>
        <dbReference type="Proteomes" id="UP000835052"/>
    </source>
</evidence>
<protein>
    <recommendedName>
        <fullName evidence="2">WW domain-containing protein</fullName>
    </recommendedName>
</protein>
<dbReference type="OrthoDB" id="2017974at2759"/>
<dbReference type="Pfam" id="PF00397">
    <property type="entry name" value="WW"/>
    <property type="match status" value="1"/>
</dbReference>
<dbReference type="Proteomes" id="UP000835052">
    <property type="component" value="Unassembled WGS sequence"/>
</dbReference>
<dbReference type="Gene3D" id="2.20.70.10">
    <property type="match status" value="1"/>
</dbReference>
<organism evidence="3 4">
    <name type="scientific">Caenorhabditis auriculariae</name>
    <dbReference type="NCBI Taxonomy" id="2777116"/>
    <lineage>
        <taxon>Eukaryota</taxon>
        <taxon>Metazoa</taxon>
        <taxon>Ecdysozoa</taxon>
        <taxon>Nematoda</taxon>
        <taxon>Chromadorea</taxon>
        <taxon>Rhabditida</taxon>
        <taxon>Rhabditina</taxon>
        <taxon>Rhabditomorpha</taxon>
        <taxon>Rhabditoidea</taxon>
        <taxon>Rhabditidae</taxon>
        <taxon>Peloderinae</taxon>
        <taxon>Caenorhabditis</taxon>
    </lineage>
</organism>
<gene>
    <name evidence="3" type="ORF">CAUJ_LOCUS9970</name>
</gene>
<evidence type="ECO:0000313" key="3">
    <source>
        <dbReference type="EMBL" id="CAD6194051.1"/>
    </source>
</evidence>
<dbReference type="InterPro" id="IPR052626">
    <property type="entry name" value="SWT1_Regulator"/>
</dbReference>
<dbReference type="PANTHER" id="PTHR16161:SF0">
    <property type="entry name" value="TRANSCRIPTIONAL PROTEIN SWT1"/>
    <property type="match status" value="1"/>
</dbReference>
<dbReference type="InterPro" id="IPR029060">
    <property type="entry name" value="PIN-like_dom_sf"/>
</dbReference>
<dbReference type="PANTHER" id="PTHR16161">
    <property type="entry name" value="TRANSCRIPTIONAL PROTEIN SWT1"/>
    <property type="match status" value="1"/>
</dbReference>
<feature type="region of interest" description="Disordered" evidence="1">
    <location>
        <begin position="333"/>
        <end position="360"/>
    </location>
</feature>
<feature type="region of interest" description="Disordered" evidence="1">
    <location>
        <begin position="79"/>
        <end position="110"/>
    </location>
</feature>
<dbReference type="EMBL" id="CAJGYM010000040">
    <property type="protein sequence ID" value="CAD6194051.1"/>
    <property type="molecule type" value="Genomic_DNA"/>
</dbReference>
<proteinExistence type="predicted"/>
<accession>A0A8S1HI22</accession>
<dbReference type="InterPro" id="IPR036020">
    <property type="entry name" value="WW_dom_sf"/>
</dbReference>
<dbReference type="SMART" id="SM00456">
    <property type="entry name" value="WW"/>
    <property type="match status" value="1"/>
</dbReference>
<sequence length="458" mass="52702">MDDEPEKDNGGKKVRVHLPDLPPPWEAYFHKVRKKLFYLNRETKTSVWYYPIPSSPVSNEKNLEKPSFTHYVKPDRKSMACPYGRSDSKKEKDKKRNCERPRAYPSTSSADFKSYSSSSFDKAHEWLYKQNFSACVVLDTSALMKQPGLLEMNASKKVLSIVPLNTIQELDLLKNADTTKKMNNARRAGRELVHETTYNPSFIKMESEMEKRTPLLNFNPRTNDDYIMKCALQYREKVLLARIVSERRFQFLSNDNNLILRARGQGLNALSTDEYLEKMGFRSSDLPASDEDLLVTSQYYRLPVSSCSSALSPPERPVRPSSVPLSEYELERGFGEGRSRLPEQKSSLTPDRLMSSFGSNKHDFSQKEVEALKMDTEQVEDVEMEDVAECSSVQSSQEPTNVFDRLKKALRQNPDALRNQHYQREKPSPEPAVTTKRIGFPLPHPSEEGRRVSYTTYY</sequence>
<feature type="compositionally biased region" description="Basic and acidic residues" evidence="1">
    <location>
        <begin position="86"/>
        <end position="102"/>
    </location>
</feature>
<feature type="compositionally biased region" description="Basic and acidic residues" evidence="1">
    <location>
        <begin position="333"/>
        <end position="343"/>
    </location>
</feature>
<dbReference type="AlphaFoldDB" id="A0A8S1HI22"/>
<dbReference type="Gene3D" id="3.40.50.1010">
    <property type="entry name" value="5'-nuclease"/>
    <property type="match status" value="1"/>
</dbReference>
<evidence type="ECO:0000256" key="1">
    <source>
        <dbReference type="SAM" id="MobiDB-lite"/>
    </source>
</evidence>